<keyword evidence="5 7" id="KW-0472">Membrane</keyword>
<dbReference type="GO" id="GO:0019706">
    <property type="term" value="F:protein-cysteine S-palmitoyltransferase activity"/>
    <property type="evidence" value="ECO:0007669"/>
    <property type="project" value="UniProtKB-EC"/>
</dbReference>
<evidence type="ECO:0000256" key="2">
    <source>
        <dbReference type="ARBA" id="ARBA00022679"/>
    </source>
</evidence>
<evidence type="ECO:0000259" key="8">
    <source>
        <dbReference type="Pfam" id="PF01529"/>
    </source>
</evidence>
<keyword evidence="2 7" id="KW-0808">Transferase</keyword>
<dbReference type="Pfam" id="PF01529">
    <property type="entry name" value="DHHC"/>
    <property type="match status" value="1"/>
</dbReference>
<organism evidence="9 10">
    <name type="scientific">Plectus sambesii</name>
    <dbReference type="NCBI Taxonomy" id="2011161"/>
    <lineage>
        <taxon>Eukaryota</taxon>
        <taxon>Metazoa</taxon>
        <taxon>Ecdysozoa</taxon>
        <taxon>Nematoda</taxon>
        <taxon>Chromadorea</taxon>
        <taxon>Plectida</taxon>
        <taxon>Plectina</taxon>
        <taxon>Plectoidea</taxon>
        <taxon>Plectidae</taxon>
        <taxon>Plectus</taxon>
    </lineage>
</organism>
<dbReference type="AlphaFoldDB" id="A0A914VHG1"/>
<comment type="subcellular location">
    <subcellularLocation>
        <location evidence="1">Membrane</location>
        <topology evidence="1">Multi-pass membrane protein</topology>
    </subcellularLocation>
</comment>
<dbReference type="PANTHER" id="PTHR12246">
    <property type="entry name" value="PALMITOYLTRANSFERASE ZDHHC16"/>
    <property type="match status" value="1"/>
</dbReference>
<accession>A0A914VHG1</accession>
<keyword evidence="4 7" id="KW-1133">Transmembrane helix</keyword>
<evidence type="ECO:0000256" key="4">
    <source>
        <dbReference type="ARBA" id="ARBA00022989"/>
    </source>
</evidence>
<comment type="catalytic activity">
    <reaction evidence="7">
        <text>L-cysteinyl-[protein] + hexadecanoyl-CoA = S-hexadecanoyl-L-cysteinyl-[protein] + CoA</text>
        <dbReference type="Rhea" id="RHEA:36683"/>
        <dbReference type="Rhea" id="RHEA-COMP:10131"/>
        <dbReference type="Rhea" id="RHEA-COMP:11032"/>
        <dbReference type="ChEBI" id="CHEBI:29950"/>
        <dbReference type="ChEBI" id="CHEBI:57287"/>
        <dbReference type="ChEBI" id="CHEBI:57379"/>
        <dbReference type="ChEBI" id="CHEBI:74151"/>
        <dbReference type="EC" id="2.3.1.225"/>
    </reaction>
</comment>
<comment type="domain">
    <text evidence="7">The DHHC domain is required for palmitoyltransferase activity.</text>
</comment>
<evidence type="ECO:0000256" key="5">
    <source>
        <dbReference type="ARBA" id="ARBA00023136"/>
    </source>
</evidence>
<evidence type="ECO:0000256" key="6">
    <source>
        <dbReference type="ARBA" id="ARBA00023315"/>
    </source>
</evidence>
<dbReference type="EC" id="2.3.1.225" evidence="7"/>
<dbReference type="Proteomes" id="UP000887566">
    <property type="component" value="Unplaced"/>
</dbReference>
<comment type="similarity">
    <text evidence="7">Belongs to the DHHC palmitoyltransferase family.</text>
</comment>
<feature type="transmembrane region" description="Helical" evidence="7">
    <location>
        <begin position="206"/>
        <end position="231"/>
    </location>
</feature>
<feature type="transmembrane region" description="Helical" evidence="7">
    <location>
        <begin position="147"/>
        <end position="169"/>
    </location>
</feature>
<keyword evidence="6 7" id="KW-0012">Acyltransferase</keyword>
<keyword evidence="9" id="KW-1185">Reference proteome</keyword>
<feature type="transmembrane region" description="Helical" evidence="7">
    <location>
        <begin position="62"/>
        <end position="80"/>
    </location>
</feature>
<feature type="transmembrane region" description="Helical" evidence="7">
    <location>
        <begin position="181"/>
        <end position="200"/>
    </location>
</feature>
<evidence type="ECO:0000256" key="1">
    <source>
        <dbReference type="ARBA" id="ARBA00004141"/>
    </source>
</evidence>
<dbReference type="InterPro" id="IPR001594">
    <property type="entry name" value="Palmitoyltrfase_DHHC"/>
</dbReference>
<proteinExistence type="inferred from homology"/>
<feature type="transmembrane region" description="Helical" evidence="7">
    <location>
        <begin position="29"/>
        <end position="50"/>
    </location>
</feature>
<evidence type="ECO:0000256" key="7">
    <source>
        <dbReference type="RuleBase" id="RU079119"/>
    </source>
</evidence>
<dbReference type="GO" id="GO:0016020">
    <property type="term" value="C:membrane"/>
    <property type="evidence" value="ECO:0007669"/>
    <property type="project" value="UniProtKB-SubCell"/>
</dbReference>
<evidence type="ECO:0000313" key="9">
    <source>
        <dbReference type="Proteomes" id="UP000887566"/>
    </source>
</evidence>
<protein>
    <recommendedName>
        <fullName evidence="7">Palmitoyltransferase</fullName>
        <ecNumber evidence="7">2.3.1.225</ecNumber>
    </recommendedName>
</protein>
<feature type="domain" description="Palmitoyltransferase DHHC" evidence="8">
    <location>
        <begin position="103"/>
        <end position="239"/>
    </location>
</feature>
<name>A0A914VHG1_9BILA</name>
<dbReference type="PROSITE" id="PS50216">
    <property type="entry name" value="DHHC"/>
    <property type="match status" value="1"/>
</dbReference>
<evidence type="ECO:0000256" key="3">
    <source>
        <dbReference type="ARBA" id="ARBA00022692"/>
    </source>
</evidence>
<sequence>MDLQDKSDSLNDVTARLSKMWPKQTQDQLATALVLFGIPFAFLVECGVVLPQWYAVGSDGYNWRVFWLLAFGLTFYANFYKLVTVNPNGPNADLPSVMRPGFKYCHTCQLNAPPRSHHCPVCEKCIFKRDHHCSFGAVCVGHFNHRYFIAGALHIWLCVALVLSWNWWFMWENLGGMRPTNLWMVFMPHLAFMFRFVTLWQFTCTAIFVSSTTVFLFCSYLLGAQIFCIYLGQTRVEFLLNVRAFNIGAWANWKQVMGRRWFLTLLSPFFNSPLDCDGISFPVKEGASIHDSTKSM</sequence>
<dbReference type="InterPro" id="IPR039859">
    <property type="entry name" value="PFA4/ZDH16/20/ERF2-like"/>
</dbReference>
<reference evidence="10" key="1">
    <citation type="submission" date="2022-11" db="UniProtKB">
        <authorList>
            <consortium name="WormBaseParasite"/>
        </authorList>
    </citation>
    <scope>IDENTIFICATION</scope>
</reference>
<keyword evidence="3 7" id="KW-0812">Transmembrane</keyword>
<evidence type="ECO:0000313" key="10">
    <source>
        <dbReference type="WBParaSite" id="PSAMB.scaffold201size66231.g3476.t1"/>
    </source>
</evidence>
<dbReference type="WBParaSite" id="PSAMB.scaffold201size66231.g3476.t1">
    <property type="protein sequence ID" value="PSAMB.scaffold201size66231.g3476.t1"/>
    <property type="gene ID" value="PSAMB.scaffold201size66231.g3476"/>
</dbReference>